<name>A0A3S0QAP2_9VIBR</name>
<dbReference type="InterPro" id="IPR015424">
    <property type="entry name" value="PyrdxlP-dep_Trfase"/>
</dbReference>
<keyword evidence="2 8" id="KW-0032">Aminotransferase</keyword>
<dbReference type="OrthoDB" id="9764293at2"/>
<dbReference type="GO" id="GO:0008453">
    <property type="term" value="F:alanine-glyoxylate transaminase activity"/>
    <property type="evidence" value="ECO:0007669"/>
    <property type="project" value="TreeGrafter"/>
</dbReference>
<comment type="similarity">
    <text evidence="5">Belongs to the class-V pyridoxal-phosphate-dependent aminotransferase family.</text>
</comment>
<accession>A0A3S0QAP2</accession>
<evidence type="ECO:0000259" key="7">
    <source>
        <dbReference type="Pfam" id="PF00266"/>
    </source>
</evidence>
<evidence type="ECO:0000256" key="6">
    <source>
        <dbReference type="RuleBase" id="RU004504"/>
    </source>
</evidence>
<evidence type="ECO:0000313" key="9">
    <source>
        <dbReference type="Proteomes" id="UP000268973"/>
    </source>
</evidence>
<dbReference type="PANTHER" id="PTHR21152:SF24">
    <property type="entry name" value="ALANINE--GLYOXYLATE AMINOTRANSFERASE 1"/>
    <property type="match status" value="1"/>
</dbReference>
<dbReference type="GO" id="GO:0019265">
    <property type="term" value="P:glycine biosynthetic process, by transamination of glyoxylate"/>
    <property type="evidence" value="ECO:0007669"/>
    <property type="project" value="TreeGrafter"/>
</dbReference>
<evidence type="ECO:0000256" key="3">
    <source>
        <dbReference type="ARBA" id="ARBA00022679"/>
    </source>
</evidence>
<sequence length="116" mass="12312">LGFETEEWETQWGEAFPLERLEERLTQPDAAGIKAVLVCQNETATGVASNVAGVRRILDAAGHPALLMVDGISSIACIEFRMDEWGVDLAIAGSQKGLMLPTGLSVVCASRKALAA</sequence>
<keyword evidence="4" id="KW-0663">Pyridoxal phosphate</keyword>
<feature type="non-terminal residue" evidence="8">
    <location>
        <position position="116"/>
    </location>
</feature>
<dbReference type="RefSeq" id="WP_126576091.1">
    <property type="nucleotide sequence ID" value="NZ_RXZH01000211.1"/>
</dbReference>
<feature type="domain" description="Aminotransferase class V" evidence="7">
    <location>
        <begin position="32"/>
        <end position="114"/>
    </location>
</feature>
<gene>
    <name evidence="8" type="ORF">EJ063_20820</name>
</gene>
<comment type="caution">
    <text evidence="8">The sequence shown here is derived from an EMBL/GenBank/DDBJ whole genome shotgun (WGS) entry which is preliminary data.</text>
</comment>
<dbReference type="PROSITE" id="PS00595">
    <property type="entry name" value="AA_TRANSFER_CLASS_5"/>
    <property type="match status" value="1"/>
</dbReference>
<evidence type="ECO:0000256" key="4">
    <source>
        <dbReference type="ARBA" id="ARBA00022898"/>
    </source>
</evidence>
<dbReference type="Proteomes" id="UP000268973">
    <property type="component" value="Unassembled WGS sequence"/>
</dbReference>
<dbReference type="Pfam" id="PF00266">
    <property type="entry name" value="Aminotran_5"/>
    <property type="match status" value="1"/>
</dbReference>
<dbReference type="SUPFAM" id="SSF53383">
    <property type="entry name" value="PLP-dependent transferases"/>
    <property type="match status" value="1"/>
</dbReference>
<evidence type="ECO:0000256" key="1">
    <source>
        <dbReference type="ARBA" id="ARBA00001933"/>
    </source>
</evidence>
<dbReference type="PANTHER" id="PTHR21152">
    <property type="entry name" value="AMINOTRANSFERASE CLASS V"/>
    <property type="match status" value="1"/>
</dbReference>
<proteinExistence type="inferred from homology"/>
<evidence type="ECO:0000256" key="2">
    <source>
        <dbReference type="ARBA" id="ARBA00022576"/>
    </source>
</evidence>
<feature type="non-terminal residue" evidence="8">
    <location>
        <position position="1"/>
    </location>
</feature>
<evidence type="ECO:0000256" key="5">
    <source>
        <dbReference type="RuleBase" id="RU004075"/>
    </source>
</evidence>
<organism evidence="8 9">
    <name type="scientific">Vibrio aquaticus</name>
    <dbReference type="NCBI Taxonomy" id="2496559"/>
    <lineage>
        <taxon>Bacteria</taxon>
        <taxon>Pseudomonadati</taxon>
        <taxon>Pseudomonadota</taxon>
        <taxon>Gammaproteobacteria</taxon>
        <taxon>Vibrionales</taxon>
        <taxon>Vibrionaceae</taxon>
        <taxon>Vibrio</taxon>
    </lineage>
</organism>
<evidence type="ECO:0000313" key="8">
    <source>
        <dbReference type="EMBL" id="RTZ11585.1"/>
    </source>
</evidence>
<dbReference type="InterPro" id="IPR015421">
    <property type="entry name" value="PyrdxlP-dep_Trfase_major"/>
</dbReference>
<dbReference type="InterPro" id="IPR000192">
    <property type="entry name" value="Aminotrans_V_dom"/>
</dbReference>
<protein>
    <submittedName>
        <fullName evidence="8">Aminotransferase class V-fold PLP-dependent enzyme</fullName>
    </submittedName>
</protein>
<dbReference type="EMBL" id="RXZH01000211">
    <property type="protein sequence ID" value="RTZ11585.1"/>
    <property type="molecule type" value="Genomic_DNA"/>
</dbReference>
<dbReference type="AlphaFoldDB" id="A0A3S0QAP2"/>
<comment type="cofactor">
    <cofactor evidence="1 6">
        <name>pyridoxal 5'-phosphate</name>
        <dbReference type="ChEBI" id="CHEBI:597326"/>
    </cofactor>
</comment>
<dbReference type="Gene3D" id="3.40.640.10">
    <property type="entry name" value="Type I PLP-dependent aspartate aminotransferase-like (Major domain)"/>
    <property type="match status" value="1"/>
</dbReference>
<reference evidence="8 9" key="1">
    <citation type="submission" date="2018-12" db="EMBL/GenBank/DDBJ databases">
        <title>Vibrio sp. isolated from China Sea.</title>
        <authorList>
            <person name="Li Y."/>
        </authorList>
    </citation>
    <scope>NUCLEOTIDE SEQUENCE [LARGE SCALE GENOMIC DNA]</scope>
    <source>
        <strain evidence="8 9">BEI207</strain>
    </source>
</reference>
<dbReference type="InterPro" id="IPR020578">
    <property type="entry name" value="Aminotrans_V_PyrdxlP_BS"/>
</dbReference>
<dbReference type="GO" id="GO:0004760">
    <property type="term" value="F:L-serine-pyruvate transaminase activity"/>
    <property type="evidence" value="ECO:0007669"/>
    <property type="project" value="TreeGrafter"/>
</dbReference>
<keyword evidence="9" id="KW-1185">Reference proteome</keyword>
<keyword evidence="3 8" id="KW-0808">Transferase</keyword>